<keyword evidence="2" id="KW-1185">Reference proteome</keyword>
<dbReference type="Proteomes" id="UP000828941">
    <property type="component" value="Chromosome 7"/>
</dbReference>
<dbReference type="EMBL" id="CM039432">
    <property type="protein sequence ID" value="KAI4332214.1"/>
    <property type="molecule type" value="Genomic_DNA"/>
</dbReference>
<evidence type="ECO:0000313" key="1">
    <source>
        <dbReference type="EMBL" id="KAI4332214.1"/>
    </source>
</evidence>
<proteinExistence type="predicted"/>
<gene>
    <name evidence="1" type="ORF">L6164_017142</name>
</gene>
<accession>A0ACB9N8U7</accession>
<protein>
    <submittedName>
        <fullName evidence="1">Uncharacterized protein</fullName>
    </submittedName>
</protein>
<organism evidence="1 2">
    <name type="scientific">Bauhinia variegata</name>
    <name type="common">Purple orchid tree</name>
    <name type="synonym">Phanera variegata</name>
    <dbReference type="NCBI Taxonomy" id="167791"/>
    <lineage>
        <taxon>Eukaryota</taxon>
        <taxon>Viridiplantae</taxon>
        <taxon>Streptophyta</taxon>
        <taxon>Embryophyta</taxon>
        <taxon>Tracheophyta</taxon>
        <taxon>Spermatophyta</taxon>
        <taxon>Magnoliopsida</taxon>
        <taxon>eudicotyledons</taxon>
        <taxon>Gunneridae</taxon>
        <taxon>Pentapetalae</taxon>
        <taxon>rosids</taxon>
        <taxon>fabids</taxon>
        <taxon>Fabales</taxon>
        <taxon>Fabaceae</taxon>
        <taxon>Cercidoideae</taxon>
        <taxon>Cercideae</taxon>
        <taxon>Bauhiniinae</taxon>
        <taxon>Bauhinia</taxon>
    </lineage>
</organism>
<evidence type="ECO:0000313" key="2">
    <source>
        <dbReference type="Proteomes" id="UP000828941"/>
    </source>
</evidence>
<name>A0ACB9N8U7_BAUVA</name>
<reference evidence="1 2" key="1">
    <citation type="journal article" date="2022" name="DNA Res.">
        <title>Chromosomal-level genome assembly of the orchid tree Bauhinia variegata (Leguminosae; Cercidoideae) supports the allotetraploid origin hypothesis of Bauhinia.</title>
        <authorList>
            <person name="Zhong Y."/>
            <person name="Chen Y."/>
            <person name="Zheng D."/>
            <person name="Pang J."/>
            <person name="Liu Y."/>
            <person name="Luo S."/>
            <person name="Meng S."/>
            <person name="Qian L."/>
            <person name="Wei D."/>
            <person name="Dai S."/>
            <person name="Zhou R."/>
        </authorList>
    </citation>
    <scope>NUCLEOTIDE SEQUENCE [LARGE SCALE GENOMIC DNA]</scope>
    <source>
        <strain evidence="1">BV-YZ2020</strain>
    </source>
</reference>
<sequence length="884" mass="100018">MKSTTSHIDIEMSNEHYDRFRRPLLTYLPNDRKEGREPYRKECIPLYKLTLQGNWKEAGRMLEKNRKLRTAAITKGWKTILHVAAGTHHIHFVEELVKFMDKDELELQDYNGNTALFSAAMTGNLEIAKIMINKNESLPTIRGKESVFPIQLAALQGQSGMAWYLYDKTIPMFQEEDWNKLFLACIKNGIYDLALEMSKTNRSLAFTQDENEQTGLHILARKQFTKSCATQSTILKLVGHLWEVILSDEDLEEEIRRIIRNPLFDAAKVGNFEFLAQLLSIYHPADLLWELDEEGRSIIHIAVLHRHAKIFNLIHKIGSIKDVIVTFEDTKENNLLHCAAMLAPPDQLNLISGAAFQMMHELMWFEEVKKVMQPSYIENKNSSGRTPNELFSLQHQKLLKQAKSWMERTASSCMFISTVIATGVLSAAFSIPVCDNNAGIPHYLKKPAFIIFAAFDERNDVEIFVEDSIMVSDEPIVFVESKFEEDAMIAIKAVIDIPENVFEDELEEETNSDDLVHDGFDILNAISNTRRATLVSYLTKSAEVTNSANEHGYLIFSAAVCLIIAFSECVSVNETVTCVPSCHPFVSKVHVTKSDKLVHLVQQKTYHAVSLLEPFRVHFTCEFSKDIQWQLETDLMKSVKAEVIERGYSFLERPNARDVMKLCKPEYLGDDVCNVSDALDKGAVVLNIWKVSKHSSSIDIQSVGWIWRPPSNQQYLEIAQFVCSATGITSIMVGKSVEFLYEELANATDNFSVANKIGQGGFGAVSYGQLRGEKVAIKKMEMKASKEFIAEVKVLMNVHHLIVLVSSTNVLGFYIFDPGGHVSMVTMISCLMVHPCFPAFTSYFVIQVTNWETVAKKESISSVLQVFIHSSCTLKFSKYNLRGG</sequence>
<comment type="caution">
    <text evidence="1">The sequence shown here is derived from an EMBL/GenBank/DDBJ whole genome shotgun (WGS) entry which is preliminary data.</text>
</comment>